<keyword evidence="3" id="KW-1185">Reference proteome</keyword>
<dbReference type="RefSeq" id="WP_179533387.1">
    <property type="nucleotide sequence ID" value="NZ_JACBYW010000001.1"/>
</dbReference>
<name>A0A852YZ93_9ACTN</name>
<evidence type="ECO:0000313" key="2">
    <source>
        <dbReference type="EMBL" id="NYH76726.1"/>
    </source>
</evidence>
<protein>
    <submittedName>
        <fullName evidence="2">Putative RNA-binding protein with PIN domain/regulator of replication initiation timing</fullName>
    </submittedName>
</protein>
<dbReference type="AlphaFoldDB" id="A0A852YZ93"/>
<feature type="region of interest" description="Disordered" evidence="1">
    <location>
        <begin position="229"/>
        <end position="252"/>
    </location>
</feature>
<dbReference type="Proteomes" id="UP000548304">
    <property type="component" value="Unassembled WGS sequence"/>
</dbReference>
<reference evidence="2 3" key="1">
    <citation type="submission" date="2020-07" db="EMBL/GenBank/DDBJ databases">
        <title>Genomic Encyclopedia of Type Strains, Phase III (KMG-III): the genomes of soil and plant-associated and newly described type strains.</title>
        <authorList>
            <person name="Whitman W."/>
        </authorList>
    </citation>
    <scope>NUCLEOTIDE SEQUENCE [LARGE SCALE GENOMIC DNA]</scope>
    <source>
        <strain evidence="2 3">CECT 8576</strain>
    </source>
</reference>
<feature type="region of interest" description="Disordered" evidence="1">
    <location>
        <begin position="300"/>
        <end position="323"/>
    </location>
</feature>
<dbReference type="InterPro" id="IPR010298">
    <property type="entry name" value="YacP-like"/>
</dbReference>
<dbReference type="EMBL" id="JACBYW010000001">
    <property type="protein sequence ID" value="NYH76726.1"/>
    <property type="molecule type" value="Genomic_DNA"/>
</dbReference>
<dbReference type="PANTHER" id="PTHR34547:SF1">
    <property type="entry name" value="YACP-LIKE NYN DOMAIN PROTEIN"/>
    <property type="match status" value="1"/>
</dbReference>
<gene>
    <name evidence="2" type="ORF">FHR84_000040</name>
</gene>
<dbReference type="PANTHER" id="PTHR34547">
    <property type="entry name" value="YACP-LIKE NYN DOMAIN PROTEIN"/>
    <property type="match status" value="1"/>
</dbReference>
<accession>A0A852YZ93</accession>
<feature type="compositionally biased region" description="Polar residues" evidence="1">
    <location>
        <begin position="20"/>
        <end position="31"/>
    </location>
</feature>
<sequence length="464" mass="50255">MIPPTTGDNAEDPRADTDSVPASESAESTGDSAVDWDALPGPLCTRLAELAAAALGEMRAGDVPVPLRPVMRFAVAKRAKLGQSNLLAAMRDSAVFRATVLEWCRKNRPGVLEPWQSDPLAAATAAVLLGTVTAPHYVELIGYRSEHGRLRERCDSAVSRAEKLSKENERLRGELAEAREAAQRAEQYSGADADRLRKRLRQQGVQLKEYKDEVARLGAELERLTESKDRELSEIAGERDRERGRALDERARAQRADREAEVARQSAREARRGDEVRLALLLETLEGSVAGLRREIGANRRGDEISGPRPAETVSGVRAHSGTTDDVPDVAALDRLLALPAVHLIVDGYNVTKTGYPDLPLAEQRDRLAHQAAVLAARSGVEVTVVFDGANVVAVPNAGPRGVRVLFSEQGVQADDVIRGLVESEPRGRQLVVATSDREVVDSVRKRGAYAVASAVLLERINPG</sequence>
<dbReference type="Pfam" id="PF05991">
    <property type="entry name" value="NYN_YacP"/>
    <property type="match status" value="1"/>
</dbReference>
<organism evidence="2 3">
    <name type="scientific">Actinopolyspora biskrensis</name>
    <dbReference type="NCBI Taxonomy" id="1470178"/>
    <lineage>
        <taxon>Bacteria</taxon>
        <taxon>Bacillati</taxon>
        <taxon>Actinomycetota</taxon>
        <taxon>Actinomycetes</taxon>
        <taxon>Actinopolysporales</taxon>
        <taxon>Actinopolysporaceae</taxon>
        <taxon>Actinopolyspora</taxon>
    </lineage>
</organism>
<comment type="caution">
    <text evidence="2">The sequence shown here is derived from an EMBL/GenBank/DDBJ whole genome shotgun (WGS) entry which is preliminary data.</text>
</comment>
<evidence type="ECO:0000313" key="3">
    <source>
        <dbReference type="Proteomes" id="UP000548304"/>
    </source>
</evidence>
<feature type="region of interest" description="Disordered" evidence="1">
    <location>
        <begin position="1"/>
        <end position="35"/>
    </location>
</feature>
<evidence type="ECO:0000256" key="1">
    <source>
        <dbReference type="SAM" id="MobiDB-lite"/>
    </source>
</evidence>
<proteinExistence type="predicted"/>